<name>A0A318GXV4_9BURK</name>
<dbReference type="PRINTS" id="PR00313">
    <property type="entry name" value="CABNDNGRPT"/>
</dbReference>
<keyword evidence="2" id="KW-0800">Toxin</keyword>
<keyword evidence="4" id="KW-0843">Virulence</keyword>
<dbReference type="GO" id="GO:0016020">
    <property type="term" value="C:membrane"/>
    <property type="evidence" value="ECO:0007669"/>
    <property type="project" value="UniProtKB-SubCell"/>
</dbReference>
<evidence type="ECO:0000259" key="6">
    <source>
        <dbReference type="PROSITE" id="PS50234"/>
    </source>
</evidence>
<dbReference type="EMBL" id="QJJS01000012">
    <property type="protein sequence ID" value="PXW94754.1"/>
    <property type="molecule type" value="Genomic_DNA"/>
</dbReference>
<dbReference type="NCBIfam" id="TIGR01965">
    <property type="entry name" value="VCBS_repeat"/>
    <property type="match status" value="2"/>
</dbReference>
<dbReference type="SUPFAM" id="SSF51120">
    <property type="entry name" value="beta-Roll"/>
    <property type="match status" value="1"/>
</dbReference>
<gene>
    <name evidence="7" type="ORF">C7444_11270</name>
</gene>
<dbReference type="PROSITE" id="PS00330">
    <property type="entry name" value="HEMOLYSIN_CALCIUM"/>
    <property type="match status" value="3"/>
</dbReference>
<dbReference type="Proteomes" id="UP000247811">
    <property type="component" value="Unassembled WGS sequence"/>
</dbReference>
<feature type="non-terminal residue" evidence="7">
    <location>
        <position position="1"/>
    </location>
</feature>
<evidence type="ECO:0000256" key="5">
    <source>
        <dbReference type="ARBA" id="ARBA00023136"/>
    </source>
</evidence>
<dbReference type="Pfam" id="PF13519">
    <property type="entry name" value="VWA_2"/>
    <property type="match status" value="1"/>
</dbReference>
<keyword evidence="5" id="KW-0472">Membrane</keyword>
<dbReference type="GO" id="GO:0005576">
    <property type="term" value="C:extracellular region"/>
    <property type="evidence" value="ECO:0007669"/>
    <property type="project" value="InterPro"/>
</dbReference>
<keyword evidence="8" id="KW-1185">Reference proteome</keyword>
<dbReference type="CDD" id="cd00198">
    <property type="entry name" value="vWFA"/>
    <property type="match status" value="1"/>
</dbReference>
<comment type="caution">
    <text evidence="7">The sequence shown here is derived from an EMBL/GenBank/DDBJ whole genome shotgun (WGS) entry which is preliminary data.</text>
</comment>
<dbReference type="InterPro" id="IPR010221">
    <property type="entry name" value="VCBS_dom"/>
</dbReference>
<comment type="subcellular location">
    <subcellularLocation>
        <location evidence="1">Membrane</location>
    </subcellularLocation>
</comment>
<dbReference type="PROSITE" id="PS50234">
    <property type="entry name" value="VWFA"/>
    <property type="match status" value="1"/>
</dbReference>
<dbReference type="InterPro" id="IPR001343">
    <property type="entry name" value="Hemolysn_Ca-bd"/>
</dbReference>
<dbReference type="SMART" id="SM00327">
    <property type="entry name" value="VWA"/>
    <property type="match status" value="1"/>
</dbReference>
<dbReference type="Gene3D" id="2.150.10.10">
    <property type="entry name" value="Serralysin-like metalloprotease, C-terminal"/>
    <property type="match status" value="1"/>
</dbReference>
<dbReference type="InterPro" id="IPR011049">
    <property type="entry name" value="Serralysin-like_metalloprot_C"/>
</dbReference>
<protein>
    <submittedName>
        <fullName evidence="7">Putative secreted protein (Type I secretion substrate)</fullName>
    </submittedName>
</protein>
<evidence type="ECO:0000256" key="3">
    <source>
        <dbReference type="ARBA" id="ARBA00022737"/>
    </source>
</evidence>
<reference evidence="7 8" key="1">
    <citation type="submission" date="2018-05" db="EMBL/GenBank/DDBJ databases">
        <title>Genomic Encyclopedia of Type Strains, Phase IV (KMG-IV): sequencing the most valuable type-strain genomes for metagenomic binning, comparative biology and taxonomic classification.</title>
        <authorList>
            <person name="Goeker M."/>
        </authorList>
    </citation>
    <scope>NUCLEOTIDE SEQUENCE [LARGE SCALE GENOMIC DNA]</scope>
    <source>
        <strain evidence="7 8">DSM 566</strain>
    </source>
</reference>
<dbReference type="AlphaFoldDB" id="A0A318GXV4"/>
<dbReference type="Gene3D" id="3.40.50.410">
    <property type="entry name" value="von Willebrand factor, type A domain"/>
    <property type="match status" value="1"/>
</dbReference>
<dbReference type="InterPro" id="IPR002035">
    <property type="entry name" value="VWF_A"/>
</dbReference>
<dbReference type="NCBIfam" id="TIGR03661">
    <property type="entry name" value="T1SS_VCA0849"/>
    <property type="match status" value="1"/>
</dbReference>
<feature type="domain" description="VWFA" evidence="6">
    <location>
        <begin position="551"/>
        <end position="753"/>
    </location>
</feature>
<dbReference type="GO" id="GO:0090729">
    <property type="term" value="F:toxin activity"/>
    <property type="evidence" value="ECO:0007669"/>
    <property type="project" value="UniProtKB-KW"/>
</dbReference>
<sequence>NTVTEDATLASASGNVISAVGNSPAGGADVLGADAATVSGVVAGSAASASGNVGSALAGAYGSLTLNADGSYAYALDNANAAVNALKDGVSLSDTFTYTLTDADGSTSTTTLVITVAGHTDGVPTVVVPDTDGNANGGLNASDLTVSEAAGPTPGSFSISAPDGLASLSVGGTVLSPAQLSGLGTSPVSIATGEGTLVLTGYDAATGVVSYTYDPSAQTSPTTVIDAITLVVTDAGGASVSGSLDIAITDTGLSAVADANTVTEDATLASASGNVISAVGNSPAGGADVLGADAATVSGVIAGSAASASGNVGSALAGAYGSLTLNADGSYAYALDNANAAVNALNVGQVLKDVFTYRITDADGSTSTALLTLTINGANDAPSVVTINTAVSEEGLSTGLVDTLGSPTDTTNATLATGALGISDPDGTLQSVRLVAPSGADLASYKSGGVTLSWTLSADGTQLIGGVPDKVVVVVTIAQDSSTGAWKYTVNLQGSIDHSGTGEDVLLLPISLLATDDSGATSTSTLNISLEDDSPSALVPQVAQIAMTDTNLMIVLDVSGSMTETDGFNGQTRLETAIASIKSMLALYDGQGEVKVRLVTFSTSAAEASAAWLTVSEANAALDNLLALYNDPFTNAGYTNYHAALSTAMAAFTDSGALTTAQNVTYFISDGLPNIPDASGTSDITAAEQAAWTAMLDSYDMLSFAIGVGSDVATAQGQTALNPLAWDGTSGTDTNATIVSTFSQLSAALAATLPAPVNGNLISGTISSASTFGGDKGHMLSLTVDGITYTYAPAGAGAITVTGGTSAGVFDTVENVITITTTDGGVFKVDLDDGNYSYTSPSNLSAPITDVMSYVVIDKDGDTQSSSVTVVAGLPSSSTSSTSTAAAASFLGTSGADSYAGTGLADSAYGGDGNDILLGSSGNDLLHGGAGDDRLSGGTGNDQLTGGLGKDVFEWHLGDAGTSDTPAVDTITDFDPSPASSGGDILDLRDLLSGEGSGANNSVGNLDNYLDFGFSTSGTETSTTIHISSQGGFSSGVFSAAAEDQTIVLSGVDLRSSLSLTSSATDAQIIEALLQQGKLVVDPASGG</sequence>
<dbReference type="RefSeq" id="WP_146219399.1">
    <property type="nucleotide sequence ID" value="NZ_QJJS01000012.1"/>
</dbReference>
<dbReference type="OrthoDB" id="4648428at2"/>
<dbReference type="InterPro" id="IPR013783">
    <property type="entry name" value="Ig-like_fold"/>
</dbReference>
<evidence type="ECO:0000256" key="1">
    <source>
        <dbReference type="ARBA" id="ARBA00004370"/>
    </source>
</evidence>
<dbReference type="PRINTS" id="PR01488">
    <property type="entry name" value="RTXTOXINA"/>
</dbReference>
<keyword evidence="3" id="KW-0677">Repeat</keyword>
<dbReference type="Gene3D" id="2.60.40.10">
    <property type="entry name" value="Immunoglobulins"/>
    <property type="match status" value="2"/>
</dbReference>
<dbReference type="InterPro" id="IPR019960">
    <property type="entry name" value="T1SS_VCA0849"/>
</dbReference>
<evidence type="ECO:0000313" key="8">
    <source>
        <dbReference type="Proteomes" id="UP000247811"/>
    </source>
</evidence>
<evidence type="ECO:0000313" key="7">
    <source>
        <dbReference type="EMBL" id="PXW94754.1"/>
    </source>
</evidence>
<dbReference type="InterPro" id="IPR036465">
    <property type="entry name" value="vWFA_dom_sf"/>
</dbReference>
<accession>A0A318GXV4</accession>
<dbReference type="Pfam" id="PF00353">
    <property type="entry name" value="HemolysinCabind"/>
    <property type="match status" value="1"/>
</dbReference>
<dbReference type="SUPFAM" id="SSF53300">
    <property type="entry name" value="vWA-like"/>
    <property type="match status" value="1"/>
</dbReference>
<dbReference type="Pfam" id="PF17963">
    <property type="entry name" value="Big_9"/>
    <property type="match status" value="1"/>
</dbReference>
<organism evidence="7 8">
    <name type="scientific">Sphaerotilus hippei</name>
    <dbReference type="NCBI Taxonomy" id="744406"/>
    <lineage>
        <taxon>Bacteria</taxon>
        <taxon>Pseudomonadati</taxon>
        <taxon>Pseudomonadota</taxon>
        <taxon>Betaproteobacteria</taxon>
        <taxon>Burkholderiales</taxon>
        <taxon>Sphaerotilaceae</taxon>
        <taxon>Sphaerotilus</taxon>
    </lineage>
</organism>
<dbReference type="InterPro" id="IPR018511">
    <property type="entry name" value="Hemolysin-typ_Ca-bd_CS"/>
</dbReference>
<evidence type="ECO:0000256" key="4">
    <source>
        <dbReference type="ARBA" id="ARBA00023026"/>
    </source>
</evidence>
<dbReference type="InterPro" id="IPR003995">
    <property type="entry name" value="RTX_toxin_determinant-A"/>
</dbReference>
<evidence type="ECO:0000256" key="2">
    <source>
        <dbReference type="ARBA" id="ARBA00022656"/>
    </source>
</evidence>
<dbReference type="GO" id="GO:0005509">
    <property type="term" value="F:calcium ion binding"/>
    <property type="evidence" value="ECO:0007669"/>
    <property type="project" value="InterPro"/>
</dbReference>
<proteinExistence type="predicted"/>